<gene>
    <name evidence="1" type="ORF">KIK155_LOCUS645</name>
</gene>
<accession>A0A817TGN1</accession>
<dbReference type="AlphaFoldDB" id="A0A817TGN1"/>
<evidence type="ECO:0000313" key="1">
    <source>
        <dbReference type="EMBL" id="CAF3322608.1"/>
    </source>
</evidence>
<reference evidence="1" key="1">
    <citation type="submission" date="2021-02" db="EMBL/GenBank/DDBJ databases">
        <authorList>
            <person name="Nowell W R."/>
        </authorList>
    </citation>
    <scope>NUCLEOTIDE SEQUENCE</scope>
</reference>
<evidence type="ECO:0000313" key="2">
    <source>
        <dbReference type="Proteomes" id="UP000663865"/>
    </source>
</evidence>
<name>A0A817TGN1_9BILA</name>
<dbReference type="EMBL" id="CAJNYV010000017">
    <property type="protein sequence ID" value="CAF3322608.1"/>
    <property type="molecule type" value="Genomic_DNA"/>
</dbReference>
<dbReference type="Proteomes" id="UP000663865">
    <property type="component" value="Unassembled WGS sequence"/>
</dbReference>
<proteinExistence type="predicted"/>
<protein>
    <submittedName>
        <fullName evidence="1">Uncharacterized protein</fullName>
    </submittedName>
</protein>
<sequence length="111" mass="12531">MAASQSGLNFISSRAEAIKVPTRYHKITALRLKAYTIMYAIEHFLFIRWARNDSLVAVKIVHLSIQRLSMGSSRSALTSSRNSVQDCLNPICENDCDQPSDFVNENLFSHL</sequence>
<organism evidence="1 2">
    <name type="scientific">Rotaria socialis</name>
    <dbReference type="NCBI Taxonomy" id="392032"/>
    <lineage>
        <taxon>Eukaryota</taxon>
        <taxon>Metazoa</taxon>
        <taxon>Spiralia</taxon>
        <taxon>Gnathifera</taxon>
        <taxon>Rotifera</taxon>
        <taxon>Eurotatoria</taxon>
        <taxon>Bdelloidea</taxon>
        <taxon>Philodinida</taxon>
        <taxon>Philodinidae</taxon>
        <taxon>Rotaria</taxon>
    </lineage>
</organism>
<comment type="caution">
    <text evidence="1">The sequence shown here is derived from an EMBL/GenBank/DDBJ whole genome shotgun (WGS) entry which is preliminary data.</text>
</comment>